<dbReference type="SUPFAM" id="SSF53955">
    <property type="entry name" value="Lysozyme-like"/>
    <property type="match status" value="1"/>
</dbReference>
<dbReference type="Proteomes" id="UP000306340">
    <property type="component" value="Unassembled WGS sequence"/>
</dbReference>
<evidence type="ECO:0000313" key="2">
    <source>
        <dbReference type="EMBL" id="TKA96439.1"/>
    </source>
</evidence>
<accession>A0A4U0YZN2</accession>
<organism evidence="2 3">
    <name type="scientific">Cereibacter changlensis</name>
    <dbReference type="NCBI Taxonomy" id="402884"/>
    <lineage>
        <taxon>Bacteria</taxon>
        <taxon>Pseudomonadati</taxon>
        <taxon>Pseudomonadota</taxon>
        <taxon>Alphaproteobacteria</taxon>
        <taxon>Rhodobacterales</taxon>
        <taxon>Paracoccaceae</taxon>
        <taxon>Cereibacter</taxon>
    </lineage>
</organism>
<reference evidence="2 3" key="1">
    <citation type="submission" date="2019-04" db="EMBL/GenBank/DDBJ databases">
        <title>Crypto-aerobic microbial life in anoxic (sulfidic) marine sediments.</title>
        <authorList>
            <person name="Bhattacharya S."/>
            <person name="Roy C."/>
            <person name="Mondal N."/>
            <person name="Sarkar J."/>
            <person name="Mandal S."/>
            <person name="Rameez M.J."/>
            <person name="Ghosh W."/>
        </authorList>
    </citation>
    <scope>NUCLEOTIDE SEQUENCE [LARGE SCALE GENOMIC DNA]</scope>
    <source>
        <strain evidence="2 3">SBBC</strain>
    </source>
</reference>
<sequence length="294" mass="31517">MPNDLQTARLRSLADAGEASFAPRRSPGSTGKISRPAPLDRLRPALSILAVIALPASADTWSTASNQWSGGSSFAPRPAPQQTALPGSSFHGVEVRSSFDLVPRSQPPGGKRAPFVMPKGNDELEKVRAVIFHAESRQHGYDAYNLAASIPPPRPASTMTLREIQQWTRDTPGQQHAIGRYQIIPSTLNRLIARTGLALDTVFAPNIQDAFANVLIIDAGYLALKDGSLSLDAFKVELAKVWAGFPLPSGKSYYAGVAGNKATISYRNYSAYMAQIFPVEARKGPAAVRVAANP</sequence>
<gene>
    <name evidence="2" type="ORF">FAZ78_11490</name>
</gene>
<protein>
    <submittedName>
        <fullName evidence="2">Uncharacterized protein</fullName>
    </submittedName>
</protein>
<evidence type="ECO:0000313" key="3">
    <source>
        <dbReference type="Proteomes" id="UP000306340"/>
    </source>
</evidence>
<comment type="caution">
    <text evidence="2">The sequence shown here is derived from an EMBL/GenBank/DDBJ whole genome shotgun (WGS) entry which is preliminary data.</text>
</comment>
<name>A0A4U0YZN2_9RHOB</name>
<feature type="region of interest" description="Disordered" evidence="1">
    <location>
        <begin position="1"/>
        <end position="37"/>
    </location>
</feature>
<dbReference type="Gene3D" id="1.10.530.10">
    <property type="match status" value="1"/>
</dbReference>
<dbReference type="EMBL" id="SWAU01000096">
    <property type="protein sequence ID" value="TKA96439.1"/>
    <property type="molecule type" value="Genomic_DNA"/>
</dbReference>
<evidence type="ECO:0000256" key="1">
    <source>
        <dbReference type="SAM" id="MobiDB-lite"/>
    </source>
</evidence>
<dbReference type="AlphaFoldDB" id="A0A4U0YZN2"/>
<dbReference type="InterPro" id="IPR023346">
    <property type="entry name" value="Lysozyme-like_dom_sf"/>
</dbReference>
<proteinExistence type="predicted"/>
<feature type="region of interest" description="Disordered" evidence="1">
    <location>
        <begin position="67"/>
        <end position="89"/>
    </location>
</feature>